<evidence type="ECO:0000313" key="7">
    <source>
        <dbReference type="Proteomes" id="UP000238916"/>
    </source>
</evidence>
<dbReference type="PROSITE" id="PS51379">
    <property type="entry name" value="4FE4S_FER_2"/>
    <property type="match status" value="2"/>
</dbReference>
<proteinExistence type="predicted"/>
<feature type="domain" description="4Fe-4S ferredoxin-type" evidence="5">
    <location>
        <begin position="5"/>
        <end position="34"/>
    </location>
</feature>
<name>A0A2U3LAW4_9FIRM</name>
<keyword evidence="4" id="KW-0411">Iron-sulfur</keyword>
<dbReference type="PANTHER" id="PTHR43687:SF1">
    <property type="entry name" value="FERREDOXIN III"/>
    <property type="match status" value="1"/>
</dbReference>
<dbReference type="InterPro" id="IPR017896">
    <property type="entry name" value="4Fe4S_Fe-S-bd"/>
</dbReference>
<dbReference type="SUPFAM" id="SSF54862">
    <property type="entry name" value="4Fe-4S ferredoxins"/>
    <property type="match status" value="1"/>
</dbReference>
<organism evidence="6 7">
    <name type="scientific">Candidatus Desulfosporosinus infrequens</name>
    <dbReference type="NCBI Taxonomy" id="2043169"/>
    <lineage>
        <taxon>Bacteria</taxon>
        <taxon>Bacillati</taxon>
        <taxon>Bacillota</taxon>
        <taxon>Clostridia</taxon>
        <taxon>Eubacteriales</taxon>
        <taxon>Desulfitobacteriaceae</taxon>
        <taxon>Desulfosporosinus</taxon>
    </lineage>
</organism>
<dbReference type="AlphaFoldDB" id="A0A2U3LAW4"/>
<gene>
    <name evidence="6" type="ORF">SBF1_4290017</name>
</gene>
<evidence type="ECO:0000313" key="6">
    <source>
        <dbReference type="EMBL" id="SPF49038.1"/>
    </source>
</evidence>
<dbReference type="GO" id="GO:0051539">
    <property type="term" value="F:4 iron, 4 sulfur cluster binding"/>
    <property type="evidence" value="ECO:0007669"/>
    <property type="project" value="UniProtKB-KW"/>
</dbReference>
<dbReference type="OrthoDB" id="9813995at2"/>
<dbReference type="EMBL" id="OMOF01000367">
    <property type="protein sequence ID" value="SPF49038.1"/>
    <property type="molecule type" value="Genomic_DNA"/>
</dbReference>
<keyword evidence="3" id="KW-0408">Iron</keyword>
<dbReference type="Proteomes" id="UP000238916">
    <property type="component" value="Unassembled WGS sequence"/>
</dbReference>
<keyword evidence="1" id="KW-0004">4Fe-4S</keyword>
<dbReference type="Gene3D" id="3.30.70.20">
    <property type="match status" value="1"/>
</dbReference>
<protein>
    <submittedName>
        <fullName evidence="6">Putative 4Fe-4S ferredoxin</fullName>
    </submittedName>
</protein>
<accession>A0A2U3LAW4</accession>
<evidence type="ECO:0000256" key="2">
    <source>
        <dbReference type="ARBA" id="ARBA00022723"/>
    </source>
</evidence>
<dbReference type="InterPro" id="IPR050572">
    <property type="entry name" value="Fe-S_Ferredoxin"/>
</dbReference>
<evidence type="ECO:0000256" key="1">
    <source>
        <dbReference type="ARBA" id="ARBA00022485"/>
    </source>
</evidence>
<keyword evidence="2" id="KW-0479">Metal-binding</keyword>
<dbReference type="InterPro" id="IPR017900">
    <property type="entry name" value="4Fe4S_Fe_S_CS"/>
</dbReference>
<evidence type="ECO:0000259" key="5">
    <source>
        <dbReference type="PROSITE" id="PS51379"/>
    </source>
</evidence>
<dbReference type="GO" id="GO:0046872">
    <property type="term" value="F:metal ion binding"/>
    <property type="evidence" value="ECO:0007669"/>
    <property type="project" value="UniProtKB-KW"/>
</dbReference>
<dbReference type="PANTHER" id="PTHR43687">
    <property type="entry name" value="ADENYLYLSULFATE REDUCTASE, BETA SUBUNIT"/>
    <property type="match status" value="1"/>
</dbReference>
<reference evidence="7" key="1">
    <citation type="submission" date="2018-02" db="EMBL/GenBank/DDBJ databases">
        <authorList>
            <person name="Hausmann B."/>
        </authorList>
    </citation>
    <scope>NUCLEOTIDE SEQUENCE [LARGE SCALE GENOMIC DNA]</scope>
    <source>
        <strain evidence="7">Peat soil MAG SbF1</strain>
    </source>
</reference>
<sequence length="83" mass="9462">MSTKWYPFIVESKCTGCIACVEFCEYGVLEEIDSKAHVMSKDNCIEGCKDCQKYCITKAIYFPDELEEMIKDGIIKCSCGEHE</sequence>
<feature type="domain" description="4Fe-4S ferredoxin-type" evidence="5">
    <location>
        <begin position="35"/>
        <end position="65"/>
    </location>
</feature>
<dbReference type="PROSITE" id="PS00198">
    <property type="entry name" value="4FE4S_FER_1"/>
    <property type="match status" value="1"/>
</dbReference>
<evidence type="ECO:0000256" key="3">
    <source>
        <dbReference type="ARBA" id="ARBA00023004"/>
    </source>
</evidence>
<evidence type="ECO:0000256" key="4">
    <source>
        <dbReference type="ARBA" id="ARBA00023014"/>
    </source>
</evidence>